<dbReference type="Pfam" id="PF20181">
    <property type="entry name" value="DUF6544"/>
    <property type="match status" value="1"/>
</dbReference>
<accession>A0A385SVU3</accession>
<proteinExistence type="predicted"/>
<organism evidence="1 2">
    <name type="scientific">Chryseolinea soli</name>
    <dbReference type="NCBI Taxonomy" id="2321403"/>
    <lineage>
        <taxon>Bacteria</taxon>
        <taxon>Pseudomonadati</taxon>
        <taxon>Bacteroidota</taxon>
        <taxon>Cytophagia</taxon>
        <taxon>Cytophagales</taxon>
        <taxon>Fulvivirgaceae</taxon>
        <taxon>Chryseolinea</taxon>
    </lineage>
</organism>
<name>A0A385SVU3_9BACT</name>
<dbReference type="EMBL" id="CP032382">
    <property type="protein sequence ID" value="AYB34656.1"/>
    <property type="molecule type" value="Genomic_DNA"/>
</dbReference>
<sequence length="205" mass="23483">MSAIRISQSGAMRTTPEGKWMDFQATQFCTIDPPSFIWKARISAAPFLFIAGRDKYENGKGQMLIKPLAIYTMANASGNEIDQGTMLRFMGEMIWYPEAAMMDYIHWEEVAPDQALATMTYKGVTATGTFTFHPNGLVQRFSAERFGDFQGEFRKETWQVDVTGYQKMNNREIPEACEVSWILKSGDFLWLKQEIIKIEYITANH</sequence>
<dbReference type="Proteomes" id="UP000266183">
    <property type="component" value="Chromosome"/>
</dbReference>
<dbReference type="InterPro" id="IPR046674">
    <property type="entry name" value="DUF6544"/>
</dbReference>
<keyword evidence="2" id="KW-1185">Reference proteome</keyword>
<reference evidence="2" key="1">
    <citation type="submission" date="2018-09" db="EMBL/GenBank/DDBJ databases">
        <title>Chryseolinea sp. KIS68-18 isolated from soil.</title>
        <authorList>
            <person name="Weon H.-Y."/>
            <person name="Kwon S.-W."/>
            <person name="Lee S.A."/>
        </authorList>
    </citation>
    <scope>NUCLEOTIDE SEQUENCE [LARGE SCALE GENOMIC DNA]</scope>
    <source>
        <strain evidence="2">KIS68-18</strain>
    </source>
</reference>
<dbReference type="KEGG" id="chk:D4L85_30525"/>
<gene>
    <name evidence="1" type="ORF">D4L85_30525</name>
</gene>
<dbReference type="AlphaFoldDB" id="A0A385SVU3"/>
<evidence type="ECO:0000313" key="2">
    <source>
        <dbReference type="Proteomes" id="UP000266183"/>
    </source>
</evidence>
<protein>
    <submittedName>
        <fullName evidence="1">Uncharacterized protein</fullName>
    </submittedName>
</protein>
<evidence type="ECO:0000313" key="1">
    <source>
        <dbReference type="EMBL" id="AYB34656.1"/>
    </source>
</evidence>